<dbReference type="InterPro" id="IPR016187">
    <property type="entry name" value="CTDL_fold"/>
</dbReference>
<sequence length="344" mass="38491">MTFPSAHHAGFNQGYNIAEAVNFTPSDWLDRNEIERPAMHCTTLISRDRIIRSATAGGWHFTLQHSSEGSFHNPDNMADMVGTSWNLMAPTSTPQQNCNSIRSVSPGSDNVFVSETTTELSRNGGVPPPPEGFADSPATLAPDWAISQHQDKFIHPSRVSRWKLGPETGDRNELLPHRSVSTIDMWYPETPLPPKRQLTVHSKSEERERFNQPARRNLNHLIRSVEASWDSLGSKLSVNGTPLDDEDAVYISVEKAFTMQVTGSVPGPTLAETEELHVWRRSQPQTPLQELNSVSYWTVGMYSLDGDKIWEWASTEPFQPFTCVNWSPGQPDNNGPGFRQAHSM</sequence>
<evidence type="ECO:0000313" key="1">
    <source>
        <dbReference type="EMBL" id="EFX63323.1"/>
    </source>
</evidence>
<dbReference type="AlphaFoldDB" id="E9HY58"/>
<dbReference type="Gene3D" id="2.60.120.650">
    <property type="entry name" value="Cupin"/>
    <property type="match status" value="1"/>
</dbReference>
<dbReference type="PANTHER" id="PTHR47644:SF1">
    <property type="entry name" value="PDZ DOMAIN-CONTAINING PROTEIN"/>
    <property type="match status" value="1"/>
</dbReference>
<gene>
    <name evidence="1" type="ORF">DAPPUDRAFT_268670</name>
</gene>
<dbReference type="HOGENOM" id="CLU_807161_0_0_1"/>
<dbReference type="PANTHER" id="PTHR47644">
    <property type="entry name" value="AGAP008221-PA"/>
    <property type="match status" value="1"/>
</dbReference>
<protein>
    <recommendedName>
        <fullName evidence="3">JmjC domain-containing protein</fullName>
    </recommendedName>
</protein>
<evidence type="ECO:0000313" key="2">
    <source>
        <dbReference type="Proteomes" id="UP000000305"/>
    </source>
</evidence>
<keyword evidence="2" id="KW-1185">Reference proteome</keyword>
<dbReference type="STRING" id="6669.E9HY58"/>
<organism evidence="1 2">
    <name type="scientific">Daphnia pulex</name>
    <name type="common">Water flea</name>
    <dbReference type="NCBI Taxonomy" id="6669"/>
    <lineage>
        <taxon>Eukaryota</taxon>
        <taxon>Metazoa</taxon>
        <taxon>Ecdysozoa</taxon>
        <taxon>Arthropoda</taxon>
        <taxon>Crustacea</taxon>
        <taxon>Branchiopoda</taxon>
        <taxon>Diplostraca</taxon>
        <taxon>Cladocera</taxon>
        <taxon>Anomopoda</taxon>
        <taxon>Daphniidae</taxon>
        <taxon>Daphnia</taxon>
    </lineage>
</organism>
<dbReference type="OrthoDB" id="5797898at2759"/>
<proteinExistence type="predicted"/>
<accession>E9HY58</accession>
<name>E9HY58_DAPPU</name>
<reference evidence="1 2" key="1">
    <citation type="journal article" date="2011" name="Science">
        <title>The ecoresponsive genome of Daphnia pulex.</title>
        <authorList>
            <person name="Colbourne J.K."/>
            <person name="Pfrender M.E."/>
            <person name="Gilbert D."/>
            <person name="Thomas W.K."/>
            <person name="Tucker A."/>
            <person name="Oakley T.H."/>
            <person name="Tokishita S."/>
            <person name="Aerts A."/>
            <person name="Arnold G.J."/>
            <person name="Basu M.K."/>
            <person name="Bauer D.J."/>
            <person name="Caceres C.E."/>
            <person name="Carmel L."/>
            <person name="Casola C."/>
            <person name="Choi J.H."/>
            <person name="Detter J.C."/>
            <person name="Dong Q."/>
            <person name="Dusheyko S."/>
            <person name="Eads B.D."/>
            <person name="Frohlich T."/>
            <person name="Geiler-Samerotte K.A."/>
            <person name="Gerlach D."/>
            <person name="Hatcher P."/>
            <person name="Jogdeo S."/>
            <person name="Krijgsveld J."/>
            <person name="Kriventseva E.V."/>
            <person name="Kultz D."/>
            <person name="Laforsch C."/>
            <person name="Lindquist E."/>
            <person name="Lopez J."/>
            <person name="Manak J.R."/>
            <person name="Muller J."/>
            <person name="Pangilinan J."/>
            <person name="Patwardhan R.P."/>
            <person name="Pitluck S."/>
            <person name="Pritham E.J."/>
            <person name="Rechtsteiner A."/>
            <person name="Rho M."/>
            <person name="Rogozin I.B."/>
            <person name="Sakarya O."/>
            <person name="Salamov A."/>
            <person name="Schaack S."/>
            <person name="Shapiro H."/>
            <person name="Shiga Y."/>
            <person name="Skalitzky C."/>
            <person name="Smith Z."/>
            <person name="Souvorov A."/>
            <person name="Sung W."/>
            <person name="Tang Z."/>
            <person name="Tsuchiya D."/>
            <person name="Tu H."/>
            <person name="Vos H."/>
            <person name="Wang M."/>
            <person name="Wolf Y.I."/>
            <person name="Yamagata H."/>
            <person name="Yamada T."/>
            <person name="Ye Y."/>
            <person name="Shaw J.R."/>
            <person name="Andrews J."/>
            <person name="Crease T.J."/>
            <person name="Tang H."/>
            <person name="Lucas S.M."/>
            <person name="Robertson H.M."/>
            <person name="Bork P."/>
            <person name="Koonin E.V."/>
            <person name="Zdobnov E.M."/>
            <person name="Grigoriev I.V."/>
            <person name="Lynch M."/>
            <person name="Boore J.L."/>
        </authorList>
    </citation>
    <scope>NUCLEOTIDE SEQUENCE [LARGE SCALE GENOMIC DNA]</scope>
</reference>
<dbReference type="CDD" id="cd00037">
    <property type="entry name" value="CLECT"/>
    <property type="match status" value="1"/>
</dbReference>
<evidence type="ECO:0008006" key="3">
    <source>
        <dbReference type="Google" id="ProtNLM"/>
    </source>
</evidence>
<dbReference type="EMBL" id="GL733114">
    <property type="protein sequence ID" value="EFX63323.1"/>
    <property type="molecule type" value="Genomic_DNA"/>
</dbReference>
<dbReference type="KEGG" id="dpx:DAPPUDRAFT_268670"/>
<dbReference type="Proteomes" id="UP000000305">
    <property type="component" value="Unassembled WGS sequence"/>
</dbReference>
<dbReference type="SUPFAM" id="SSF56436">
    <property type="entry name" value="C-type lectin-like"/>
    <property type="match status" value="1"/>
</dbReference>
<dbReference type="InParanoid" id="E9HY58"/>